<accession>W7MMW3</accession>
<reference evidence="1 2" key="1">
    <citation type="journal article" date="2010" name="Nature">
        <title>Comparative genomics reveals mobile pathogenicity chromosomes in Fusarium.</title>
        <authorList>
            <person name="Ma L.J."/>
            <person name="van der Does H.C."/>
            <person name="Borkovich K.A."/>
            <person name="Coleman J.J."/>
            <person name="Daboussi M.J."/>
            <person name="Di Pietro A."/>
            <person name="Dufresne M."/>
            <person name="Freitag M."/>
            <person name="Grabherr M."/>
            <person name="Henrissat B."/>
            <person name="Houterman P.M."/>
            <person name="Kang S."/>
            <person name="Shim W.B."/>
            <person name="Woloshuk C."/>
            <person name="Xie X."/>
            <person name="Xu J.R."/>
            <person name="Antoniw J."/>
            <person name="Baker S.E."/>
            <person name="Bluhm B.H."/>
            <person name="Breakspear A."/>
            <person name="Brown D.W."/>
            <person name="Butchko R.A."/>
            <person name="Chapman S."/>
            <person name="Coulson R."/>
            <person name="Coutinho P.M."/>
            <person name="Danchin E.G."/>
            <person name="Diener A."/>
            <person name="Gale L.R."/>
            <person name="Gardiner D.M."/>
            <person name="Goff S."/>
            <person name="Hammond-Kosack K.E."/>
            <person name="Hilburn K."/>
            <person name="Hua-Van A."/>
            <person name="Jonkers W."/>
            <person name="Kazan K."/>
            <person name="Kodira C.D."/>
            <person name="Koehrsen M."/>
            <person name="Kumar L."/>
            <person name="Lee Y.H."/>
            <person name="Li L."/>
            <person name="Manners J.M."/>
            <person name="Miranda-Saavedra D."/>
            <person name="Mukherjee M."/>
            <person name="Park G."/>
            <person name="Park J."/>
            <person name="Park S.Y."/>
            <person name="Proctor R.H."/>
            <person name="Regev A."/>
            <person name="Ruiz-Roldan M.C."/>
            <person name="Sain D."/>
            <person name="Sakthikumar S."/>
            <person name="Sykes S."/>
            <person name="Schwartz D.C."/>
            <person name="Turgeon B.G."/>
            <person name="Wapinski I."/>
            <person name="Yoder O."/>
            <person name="Young S."/>
            <person name="Zeng Q."/>
            <person name="Zhou S."/>
            <person name="Galagan J."/>
            <person name="Cuomo C.A."/>
            <person name="Kistler H.C."/>
            <person name="Rep M."/>
        </authorList>
    </citation>
    <scope>NUCLEOTIDE SEQUENCE [LARGE SCALE GENOMIC DNA]</scope>
    <source>
        <strain evidence="2">M3125 / FGSC 7600</strain>
    </source>
</reference>
<dbReference type="AlphaFoldDB" id="W7MMW3"/>
<dbReference type="eggNOG" id="ENOG502T48H">
    <property type="taxonomic scope" value="Eukaryota"/>
</dbReference>
<proteinExistence type="predicted"/>
<name>W7MMW3_GIBM7</name>
<dbReference type="EMBL" id="CM000584">
    <property type="protein sequence ID" value="EWG45987.1"/>
    <property type="molecule type" value="Genomic_DNA"/>
</dbReference>
<sequence length="109" mass="12205">MSDKQSSSAPEPRVLIECPDGCIMVITDKPEVFQAVVARESQPPYEIIPIPCTISKPEPESPTTTEPTIKYLASQLGRVIQKMEILDKEKKEIMEKIRARGGNIRIPKD</sequence>
<dbReference type="Proteomes" id="UP000009096">
    <property type="component" value="Chromosome 7"/>
</dbReference>
<dbReference type="VEuPathDB" id="FungiDB:FVEG_06613"/>
<dbReference type="RefSeq" id="XP_018752178.1">
    <property type="nucleotide sequence ID" value="XM_018894996.1"/>
</dbReference>
<keyword evidence="2" id="KW-1185">Reference proteome</keyword>
<dbReference type="GeneID" id="30064493"/>
<dbReference type="HOGENOM" id="CLU_2210114_0_0_1"/>
<evidence type="ECO:0000313" key="1">
    <source>
        <dbReference type="EMBL" id="EWG45987.1"/>
    </source>
</evidence>
<gene>
    <name evidence="1" type="ORF">FVEG_06613</name>
</gene>
<dbReference type="EMBL" id="DS022249">
    <property type="protein sequence ID" value="EWG45987.1"/>
    <property type="molecule type" value="Genomic_DNA"/>
</dbReference>
<organism evidence="1 2">
    <name type="scientific">Gibberella moniliformis (strain M3125 / FGSC 7600)</name>
    <name type="common">Maize ear and stalk rot fungus</name>
    <name type="synonym">Fusarium verticillioides</name>
    <dbReference type="NCBI Taxonomy" id="334819"/>
    <lineage>
        <taxon>Eukaryota</taxon>
        <taxon>Fungi</taxon>
        <taxon>Dikarya</taxon>
        <taxon>Ascomycota</taxon>
        <taxon>Pezizomycotina</taxon>
        <taxon>Sordariomycetes</taxon>
        <taxon>Hypocreomycetidae</taxon>
        <taxon>Hypocreales</taxon>
        <taxon>Nectriaceae</taxon>
        <taxon>Fusarium</taxon>
        <taxon>Fusarium fujikuroi species complex</taxon>
    </lineage>
</organism>
<protein>
    <submittedName>
        <fullName evidence="1">Uncharacterized protein</fullName>
    </submittedName>
</protein>
<dbReference type="KEGG" id="fvr:FVEG_06613"/>
<dbReference type="OMA" id="CARSIIP"/>
<evidence type="ECO:0000313" key="2">
    <source>
        <dbReference type="Proteomes" id="UP000009096"/>
    </source>
</evidence>
<dbReference type="OrthoDB" id="5066341at2759"/>